<sequence>MLFPKSLFALLPLLSTIALSSPLVQQRQNESPILPDVTFTNDFPEVFYAGQTINLSWEGGDGFYALYRIQYTQGQVSVRPGYYTHNTTETSLTVTLDDRVFPNTTLNFGISEANPDANVEQKYQLSDAIPLIQA</sequence>
<dbReference type="Proteomes" id="UP000092583">
    <property type="component" value="Unassembled WGS sequence"/>
</dbReference>
<organism evidence="2 3">
    <name type="scientific">Kwoniella mangroviensis CBS 10435</name>
    <dbReference type="NCBI Taxonomy" id="1331196"/>
    <lineage>
        <taxon>Eukaryota</taxon>
        <taxon>Fungi</taxon>
        <taxon>Dikarya</taxon>
        <taxon>Basidiomycota</taxon>
        <taxon>Agaricomycotina</taxon>
        <taxon>Tremellomycetes</taxon>
        <taxon>Tremellales</taxon>
        <taxon>Cryptococcaceae</taxon>
        <taxon>Kwoniella</taxon>
    </lineage>
</organism>
<dbReference type="EMBL" id="KV700092">
    <property type="protein sequence ID" value="OCF54262.1"/>
    <property type="molecule type" value="Genomic_DNA"/>
</dbReference>
<evidence type="ECO:0000313" key="2">
    <source>
        <dbReference type="EMBL" id="OCF54262.1"/>
    </source>
</evidence>
<reference evidence="2 3" key="1">
    <citation type="submission" date="2013-07" db="EMBL/GenBank/DDBJ databases">
        <title>The Genome Sequence of Kwoniella mangroviensis CBS10435.</title>
        <authorList>
            <consortium name="The Broad Institute Genome Sequencing Platform"/>
            <person name="Cuomo C."/>
            <person name="Litvintseva A."/>
            <person name="Chen Y."/>
            <person name="Heitman J."/>
            <person name="Sun S."/>
            <person name="Springer D."/>
            <person name="Dromer F."/>
            <person name="Young S.K."/>
            <person name="Zeng Q."/>
            <person name="Gargeya S."/>
            <person name="Fitzgerald M."/>
            <person name="Abouelleil A."/>
            <person name="Alvarado L."/>
            <person name="Berlin A.M."/>
            <person name="Chapman S.B."/>
            <person name="Dewar J."/>
            <person name="Goldberg J."/>
            <person name="Griggs A."/>
            <person name="Gujja S."/>
            <person name="Hansen M."/>
            <person name="Howarth C."/>
            <person name="Imamovic A."/>
            <person name="Larimer J."/>
            <person name="McCowan C."/>
            <person name="Murphy C."/>
            <person name="Pearson M."/>
            <person name="Priest M."/>
            <person name="Roberts A."/>
            <person name="Saif S."/>
            <person name="Shea T."/>
            <person name="Sykes S."/>
            <person name="Wortman J."/>
            <person name="Nusbaum C."/>
            <person name="Birren B."/>
        </authorList>
    </citation>
    <scope>NUCLEOTIDE SEQUENCE [LARGE SCALE GENOMIC DNA]</scope>
    <source>
        <strain evidence="2 3">CBS 10435</strain>
    </source>
</reference>
<keyword evidence="1" id="KW-0732">Signal</keyword>
<keyword evidence="3" id="KW-1185">Reference proteome</keyword>
<accession>A0A1B9IFI1</accession>
<feature type="signal peptide" evidence="1">
    <location>
        <begin position="1"/>
        <end position="20"/>
    </location>
</feature>
<proteinExistence type="predicted"/>
<gene>
    <name evidence="2" type="ORF">L486_08176</name>
</gene>
<evidence type="ECO:0000313" key="3">
    <source>
        <dbReference type="Proteomes" id="UP000092583"/>
    </source>
</evidence>
<feature type="chain" id="PRO_5008628622" evidence="1">
    <location>
        <begin position="21"/>
        <end position="134"/>
    </location>
</feature>
<evidence type="ECO:0000256" key="1">
    <source>
        <dbReference type="SAM" id="SignalP"/>
    </source>
</evidence>
<name>A0A1B9IFI1_9TREE</name>
<protein>
    <submittedName>
        <fullName evidence="2">Uncharacterized protein</fullName>
    </submittedName>
</protein>
<dbReference type="OrthoDB" id="2563607at2759"/>
<dbReference type="AlphaFoldDB" id="A0A1B9IFI1"/>
<reference evidence="3" key="2">
    <citation type="submission" date="2013-12" db="EMBL/GenBank/DDBJ databases">
        <title>Evolution of pathogenesis and genome organization in the Tremellales.</title>
        <authorList>
            <person name="Cuomo C."/>
            <person name="Litvintseva A."/>
            <person name="Heitman J."/>
            <person name="Chen Y."/>
            <person name="Sun S."/>
            <person name="Springer D."/>
            <person name="Dromer F."/>
            <person name="Young S."/>
            <person name="Zeng Q."/>
            <person name="Chapman S."/>
            <person name="Gujja S."/>
            <person name="Saif S."/>
            <person name="Birren B."/>
        </authorList>
    </citation>
    <scope>NUCLEOTIDE SEQUENCE [LARGE SCALE GENOMIC DNA]</scope>
    <source>
        <strain evidence="3">CBS 10435</strain>
    </source>
</reference>